<dbReference type="EMBL" id="PP990759">
    <property type="protein sequence ID" value="XCN35369.1"/>
    <property type="molecule type" value="Genomic_DNA"/>
</dbReference>
<dbReference type="AlphaFoldDB" id="A0AAU8L265"/>
<sequence length="54" mass="6644">MPHLAPLFWAFAPLMFFTVLYMLHSSTWWTLTPYFPKMLMMKSSNNIFNLWQWK</sequence>
<keyword evidence="1" id="KW-0812">Transmembrane</keyword>
<accession>A0AAU8L265</accession>
<protein>
    <submittedName>
        <fullName evidence="2">ATP synthase F0 subunit 8</fullName>
    </submittedName>
</protein>
<keyword evidence="2" id="KW-0496">Mitochondrion</keyword>
<geneLocation type="mitochondrion" evidence="2"/>
<keyword evidence="1" id="KW-1133">Transmembrane helix</keyword>
<feature type="transmembrane region" description="Helical" evidence="1">
    <location>
        <begin position="6"/>
        <end position="31"/>
    </location>
</feature>
<reference evidence="2" key="1">
    <citation type="submission" date="2024-06" db="EMBL/GenBank/DDBJ databases">
        <title>Genomic investigations of benthic invertebrates from the Clarion-Clipperton fields of polymetallic nodules.</title>
        <authorList>
            <person name="Gastineau R."/>
            <person name="Dabek P."/>
            <person name="Mianowicz K."/>
            <person name="Otis C."/>
            <person name="Stoyanova V."/>
            <person name="Krawcewicz A."/>
            <person name="Abramowski T."/>
        </authorList>
    </citation>
    <scope>NUCLEOTIDE SEQUENCE</scope>
</reference>
<keyword evidence="1" id="KW-0472">Membrane</keyword>
<name>A0AAU8L265_9ANNE</name>
<organism evidence="2">
    <name type="scientific">Polychaeta sp</name>
    <dbReference type="NCBI Taxonomy" id="3061522"/>
    <lineage>
        <taxon>Eukaryota</taxon>
        <taxon>Metazoa</taxon>
        <taxon>Spiralia</taxon>
        <taxon>Lophotrochozoa</taxon>
        <taxon>Annelida</taxon>
        <taxon>Polychaeta</taxon>
    </lineage>
</organism>
<proteinExistence type="predicted"/>
<evidence type="ECO:0000256" key="1">
    <source>
        <dbReference type="SAM" id="Phobius"/>
    </source>
</evidence>
<evidence type="ECO:0000313" key="2">
    <source>
        <dbReference type="EMBL" id="XCN35369.1"/>
    </source>
</evidence>
<gene>
    <name evidence="2" type="primary">ATP8</name>
</gene>